<dbReference type="NCBIfam" id="TIGR00254">
    <property type="entry name" value="GGDEF"/>
    <property type="match status" value="1"/>
</dbReference>
<dbReference type="InterPro" id="IPR000160">
    <property type="entry name" value="GGDEF_dom"/>
</dbReference>
<gene>
    <name evidence="4" type="ORF">LDJ79_20835</name>
</gene>
<keyword evidence="5" id="KW-1185">Reference proteome</keyword>
<dbReference type="PROSITE" id="PS50887">
    <property type="entry name" value="GGDEF"/>
    <property type="match status" value="1"/>
</dbReference>
<accession>A0ABS7YVU3</accession>
<organism evidence="4 5">
    <name type="scientific">Vibrio tritonius</name>
    <dbReference type="NCBI Taxonomy" id="1435069"/>
    <lineage>
        <taxon>Bacteria</taxon>
        <taxon>Pseudomonadati</taxon>
        <taxon>Pseudomonadota</taxon>
        <taxon>Gammaproteobacteria</taxon>
        <taxon>Vibrionales</taxon>
        <taxon>Vibrionaceae</taxon>
        <taxon>Vibrio</taxon>
    </lineage>
</organism>
<dbReference type="PANTHER" id="PTHR45138">
    <property type="entry name" value="REGULATORY COMPONENTS OF SENSORY TRANSDUCTION SYSTEM"/>
    <property type="match status" value="1"/>
</dbReference>
<comment type="catalytic activity">
    <reaction evidence="2">
        <text>2 GTP = 3',3'-c-di-GMP + 2 diphosphate</text>
        <dbReference type="Rhea" id="RHEA:24898"/>
        <dbReference type="ChEBI" id="CHEBI:33019"/>
        <dbReference type="ChEBI" id="CHEBI:37565"/>
        <dbReference type="ChEBI" id="CHEBI:58805"/>
        <dbReference type="EC" id="2.7.7.65"/>
    </reaction>
</comment>
<reference evidence="5" key="1">
    <citation type="submission" date="2023-07" db="EMBL/GenBank/DDBJ databases">
        <title>Molecular identification of indigenous halophilic bacteria isolated from red sea cost, biodegradation of synthetic dyes and assessment of degraded metabolite toxicity.</title>
        <authorList>
            <person name="Chaieb K."/>
            <person name="Altayb H.N."/>
        </authorList>
    </citation>
    <scope>NUCLEOTIDE SEQUENCE [LARGE SCALE GENOMIC DNA]</scope>
    <source>
        <strain evidence="5">K20</strain>
    </source>
</reference>
<dbReference type="EC" id="2.7.7.65" evidence="1"/>
<protein>
    <recommendedName>
        <fullName evidence="1">diguanylate cyclase</fullName>
        <ecNumber evidence="1">2.7.7.65</ecNumber>
    </recommendedName>
</protein>
<dbReference type="InterPro" id="IPR050469">
    <property type="entry name" value="Diguanylate_Cyclase"/>
</dbReference>
<sequence length="330" mass="37774">MSDYNEFDILLNALSEHVFVLSETGRYVNAFGGQENSRIEDSKANVGKTINDVFPQRLAKIYLSYIQRTLQEQCTQKVIYQFSREEMGDSYPGLPGTDEIWFEGTIKPLPLIINNERTVLWTAKNITEQRMIEQRLKVLSEIDELTSIANRRTIVERIDSAIKEFQEFGRIFTLLIFDIDKFKRINDTFGHPAGDRVIRHVANIAQRELRSRDCIGRLGGDEFLVLLRDTDIGNAVSVSEKLRKCIAHTTCSFPNFEVLLTISIGLAEIGVGDLEVHHLITRADQALYHAKKHGRNKTCCYDASMEEGMDEPAKAKHWVMYKQDSDDPIR</sequence>
<dbReference type="EMBL" id="JAIWIU010000181">
    <property type="protein sequence ID" value="MCA2018574.1"/>
    <property type="molecule type" value="Genomic_DNA"/>
</dbReference>
<dbReference type="Pfam" id="PF00990">
    <property type="entry name" value="GGDEF"/>
    <property type="match status" value="1"/>
</dbReference>
<evidence type="ECO:0000256" key="2">
    <source>
        <dbReference type="ARBA" id="ARBA00034247"/>
    </source>
</evidence>
<comment type="caution">
    <text evidence="4">The sequence shown here is derived from an EMBL/GenBank/DDBJ whole genome shotgun (WGS) entry which is preliminary data.</text>
</comment>
<dbReference type="SUPFAM" id="SSF55073">
    <property type="entry name" value="Nucleotide cyclase"/>
    <property type="match status" value="1"/>
</dbReference>
<evidence type="ECO:0000259" key="3">
    <source>
        <dbReference type="PROSITE" id="PS50887"/>
    </source>
</evidence>
<dbReference type="Gene3D" id="3.30.70.270">
    <property type="match status" value="1"/>
</dbReference>
<name>A0ABS7YVU3_9VIBR</name>
<dbReference type="InterPro" id="IPR029787">
    <property type="entry name" value="Nucleotide_cyclase"/>
</dbReference>
<evidence type="ECO:0000313" key="4">
    <source>
        <dbReference type="EMBL" id="MCA2018574.1"/>
    </source>
</evidence>
<dbReference type="RefSeq" id="WP_225251941.1">
    <property type="nucleotide sequence ID" value="NZ_JAIWIU010000181.1"/>
</dbReference>
<dbReference type="PANTHER" id="PTHR45138:SF9">
    <property type="entry name" value="DIGUANYLATE CYCLASE DGCM-RELATED"/>
    <property type="match status" value="1"/>
</dbReference>
<feature type="domain" description="GGDEF" evidence="3">
    <location>
        <begin position="170"/>
        <end position="303"/>
    </location>
</feature>
<dbReference type="SMART" id="SM00267">
    <property type="entry name" value="GGDEF"/>
    <property type="match status" value="1"/>
</dbReference>
<dbReference type="Gene3D" id="3.30.450.20">
    <property type="entry name" value="PAS domain"/>
    <property type="match status" value="1"/>
</dbReference>
<evidence type="ECO:0000313" key="5">
    <source>
        <dbReference type="Proteomes" id="UP001199044"/>
    </source>
</evidence>
<evidence type="ECO:0000256" key="1">
    <source>
        <dbReference type="ARBA" id="ARBA00012528"/>
    </source>
</evidence>
<dbReference type="InterPro" id="IPR043128">
    <property type="entry name" value="Rev_trsase/Diguanyl_cyclase"/>
</dbReference>
<dbReference type="Proteomes" id="UP001199044">
    <property type="component" value="Unassembled WGS sequence"/>
</dbReference>
<dbReference type="CDD" id="cd01949">
    <property type="entry name" value="GGDEF"/>
    <property type="match status" value="1"/>
</dbReference>
<proteinExistence type="predicted"/>